<evidence type="ECO:0000313" key="2">
    <source>
        <dbReference type="Proteomes" id="UP001152531"/>
    </source>
</evidence>
<protein>
    <submittedName>
        <fullName evidence="1">Uncharacterized protein</fullName>
    </submittedName>
</protein>
<comment type="caution">
    <text evidence="1">The sequence shown here is derived from an EMBL/GenBank/DDBJ whole genome shotgun (WGS) entry which is preliminary data.</text>
</comment>
<organism evidence="1 2">
    <name type="scientific">[Candida] jaroonii</name>
    <dbReference type="NCBI Taxonomy" id="467808"/>
    <lineage>
        <taxon>Eukaryota</taxon>
        <taxon>Fungi</taxon>
        <taxon>Dikarya</taxon>
        <taxon>Ascomycota</taxon>
        <taxon>Saccharomycotina</taxon>
        <taxon>Pichiomycetes</taxon>
        <taxon>Debaryomycetaceae</taxon>
        <taxon>Yamadazyma</taxon>
    </lineage>
</organism>
<keyword evidence="2" id="KW-1185">Reference proteome</keyword>
<sequence length="197" mass="23417">MSNFLLSIENVNPLIDLIKQVDDSVTNNHEVIKSLPDLSLNFETEKIDDLHNHIYNKYDLSNIPTDFHTSNSRLNTLLEDNYRLIIHKQRIQRRNYELFKILKEYQEFIIKELLPQLRFHHVTQSTKVLKDIKTLNLEKLKADNQLWEKYQGYIEKIGKIMEVSEYLNTSLEDLDNLDIEVKLESIDRLIKDLGYSL</sequence>
<name>A0ACA9YD18_9ASCO</name>
<accession>A0ACA9YD18</accession>
<dbReference type="Proteomes" id="UP001152531">
    <property type="component" value="Unassembled WGS sequence"/>
</dbReference>
<dbReference type="EMBL" id="CALSDN010000010">
    <property type="protein sequence ID" value="CAH6722738.1"/>
    <property type="molecule type" value="Genomic_DNA"/>
</dbReference>
<proteinExistence type="predicted"/>
<gene>
    <name evidence="1" type="ORF">CLIB1444_10S05248</name>
</gene>
<evidence type="ECO:0000313" key="1">
    <source>
        <dbReference type="EMBL" id="CAH6722738.1"/>
    </source>
</evidence>
<reference evidence="1" key="1">
    <citation type="submission" date="2022-06" db="EMBL/GenBank/DDBJ databases">
        <authorList>
            <person name="Legras J.-L."/>
            <person name="Devillers H."/>
            <person name="Grondin C."/>
        </authorList>
    </citation>
    <scope>NUCLEOTIDE SEQUENCE</scope>
    <source>
        <strain evidence="1">CLIB 1444</strain>
    </source>
</reference>